<dbReference type="CDD" id="cd05006">
    <property type="entry name" value="SIS_GmhA"/>
    <property type="match status" value="1"/>
</dbReference>
<dbReference type="GO" id="GO:1901135">
    <property type="term" value="P:carbohydrate derivative metabolic process"/>
    <property type="evidence" value="ECO:0007669"/>
    <property type="project" value="InterPro"/>
</dbReference>
<feature type="domain" description="SIS" evidence="1">
    <location>
        <begin position="31"/>
        <end position="193"/>
    </location>
</feature>
<dbReference type="Pfam" id="PF13580">
    <property type="entry name" value="SIS_2"/>
    <property type="match status" value="1"/>
</dbReference>
<dbReference type="EMBL" id="LBVT01000004">
    <property type="protein sequence ID" value="KKQ92854.1"/>
    <property type="molecule type" value="Genomic_DNA"/>
</dbReference>
<evidence type="ECO:0000259" key="1">
    <source>
        <dbReference type="PROSITE" id="PS51464"/>
    </source>
</evidence>
<dbReference type="InterPro" id="IPR001347">
    <property type="entry name" value="SIS_dom"/>
</dbReference>
<protein>
    <submittedName>
        <fullName evidence="2">Sugar isomerase family protein</fullName>
    </submittedName>
</protein>
<dbReference type="Proteomes" id="UP000034706">
    <property type="component" value="Unassembled WGS sequence"/>
</dbReference>
<dbReference type="InterPro" id="IPR046348">
    <property type="entry name" value="SIS_dom_sf"/>
</dbReference>
<comment type="caution">
    <text evidence="2">The sequence shown here is derived from an EMBL/GenBank/DDBJ whole genome shotgun (WGS) entry which is preliminary data.</text>
</comment>
<dbReference type="SUPFAM" id="SSF53697">
    <property type="entry name" value="SIS domain"/>
    <property type="match status" value="1"/>
</dbReference>
<proteinExistence type="predicted"/>
<accession>A0A0G0P401</accession>
<dbReference type="PANTHER" id="PTHR30390">
    <property type="entry name" value="SEDOHEPTULOSE 7-PHOSPHATE ISOMERASE / DNAA INITIATOR-ASSOCIATING FACTOR FOR REPLICATION INITIATION"/>
    <property type="match status" value="1"/>
</dbReference>
<dbReference type="PROSITE" id="PS51464">
    <property type="entry name" value="SIS"/>
    <property type="match status" value="1"/>
</dbReference>
<dbReference type="Gene3D" id="3.40.50.10490">
    <property type="entry name" value="Glucose-6-phosphate isomerase like protein, domain 1"/>
    <property type="match status" value="1"/>
</dbReference>
<keyword evidence="2" id="KW-0413">Isomerase</keyword>
<reference evidence="2 3" key="1">
    <citation type="journal article" date="2015" name="Nature">
        <title>rRNA introns, odd ribosomes, and small enigmatic genomes across a large radiation of phyla.</title>
        <authorList>
            <person name="Brown C.T."/>
            <person name="Hug L.A."/>
            <person name="Thomas B.C."/>
            <person name="Sharon I."/>
            <person name="Castelle C.J."/>
            <person name="Singh A."/>
            <person name="Wilkins M.J."/>
            <person name="Williams K.H."/>
            <person name="Banfield J.F."/>
        </authorList>
    </citation>
    <scope>NUCLEOTIDE SEQUENCE [LARGE SCALE GENOMIC DNA]</scope>
</reference>
<sequence>MEKYIAQYLNEAQAILTLLNIYSIKEVIKRLIALKQRRGRLFILGVGGGAGHASHAASDFRKIAEIEAYAPTDNVSELTARINDEGWEMVFSQWLKVSRLNRNDALLIFSVGGGDEENKISMPLVRAIDYAKEIGATVMGIVGKSSGYTARKADACIVIPMINFWMVTVHTESFQALLWHLLVSHPLLKSNETKWESLGIDHKKDGKN</sequence>
<name>A0A0G0P401_9BACT</name>
<dbReference type="PANTHER" id="PTHR30390:SF6">
    <property type="entry name" value="DNAA INITIATOR-ASSOCIATING PROTEIN DIAA"/>
    <property type="match status" value="1"/>
</dbReference>
<dbReference type="GO" id="GO:0097367">
    <property type="term" value="F:carbohydrate derivative binding"/>
    <property type="evidence" value="ECO:0007669"/>
    <property type="project" value="InterPro"/>
</dbReference>
<dbReference type="PATRIC" id="fig|1618611.3.peg.75"/>
<dbReference type="GO" id="GO:0016853">
    <property type="term" value="F:isomerase activity"/>
    <property type="evidence" value="ECO:0007669"/>
    <property type="project" value="UniProtKB-KW"/>
</dbReference>
<gene>
    <name evidence="2" type="ORF">UT16_C0004G0008</name>
</gene>
<evidence type="ECO:0000313" key="2">
    <source>
        <dbReference type="EMBL" id="KKQ92854.1"/>
    </source>
</evidence>
<dbReference type="InterPro" id="IPR035461">
    <property type="entry name" value="GmhA/DiaA"/>
</dbReference>
<evidence type="ECO:0000313" key="3">
    <source>
        <dbReference type="Proteomes" id="UP000034706"/>
    </source>
</evidence>
<dbReference type="AlphaFoldDB" id="A0A0G0P401"/>
<dbReference type="InterPro" id="IPR050099">
    <property type="entry name" value="SIS_GmhA/DiaA_subfam"/>
</dbReference>
<organism evidence="2 3">
    <name type="scientific">Candidatus Azambacteria bacterium GW2011_GWA2_39_10</name>
    <dbReference type="NCBI Taxonomy" id="1618611"/>
    <lineage>
        <taxon>Bacteria</taxon>
        <taxon>Candidatus Azamiibacteriota</taxon>
    </lineage>
</organism>